<dbReference type="InterPro" id="IPR045039">
    <property type="entry name" value="NSI-like"/>
</dbReference>
<dbReference type="EMBL" id="JBHLWP010000033">
    <property type="protein sequence ID" value="MFC0254596.1"/>
    <property type="molecule type" value="Genomic_DNA"/>
</dbReference>
<protein>
    <submittedName>
        <fullName evidence="4">GNAT family N-acetyltransferase</fullName>
        <ecNumber evidence="4">2.3.-.-</ecNumber>
    </submittedName>
</protein>
<dbReference type="Proteomes" id="UP001589773">
    <property type="component" value="Unassembled WGS sequence"/>
</dbReference>
<accession>A0ABV6FM22</accession>
<dbReference type="GO" id="GO:0016746">
    <property type="term" value="F:acyltransferase activity"/>
    <property type="evidence" value="ECO:0007669"/>
    <property type="project" value="UniProtKB-KW"/>
</dbReference>
<dbReference type="PROSITE" id="PS51186">
    <property type="entry name" value="GNAT"/>
    <property type="match status" value="1"/>
</dbReference>
<dbReference type="Pfam" id="PF13673">
    <property type="entry name" value="Acetyltransf_10"/>
    <property type="match status" value="1"/>
</dbReference>
<comment type="caution">
    <text evidence="4">The sequence shown here is derived from an EMBL/GenBank/DDBJ whole genome shotgun (WGS) entry which is preliminary data.</text>
</comment>
<gene>
    <name evidence="4" type="ORF">ACFFJK_22155</name>
</gene>
<keyword evidence="5" id="KW-1185">Reference proteome</keyword>
<evidence type="ECO:0000259" key="3">
    <source>
        <dbReference type="PROSITE" id="PS51186"/>
    </source>
</evidence>
<evidence type="ECO:0000313" key="5">
    <source>
        <dbReference type="Proteomes" id="UP001589773"/>
    </source>
</evidence>
<keyword evidence="1 4" id="KW-0808">Transferase</keyword>
<dbReference type="InterPro" id="IPR000182">
    <property type="entry name" value="GNAT_dom"/>
</dbReference>
<dbReference type="PANTHER" id="PTHR43626:SF4">
    <property type="entry name" value="GCN5-RELATED N-ACETYLTRANSFERASE 2, CHLOROPLASTIC"/>
    <property type="match status" value="1"/>
</dbReference>
<dbReference type="RefSeq" id="WP_379681841.1">
    <property type="nucleotide sequence ID" value="NZ_JBHLWP010000033.1"/>
</dbReference>
<organism evidence="4 5">
    <name type="scientific">Massilia consociata</name>
    <dbReference type="NCBI Taxonomy" id="760117"/>
    <lineage>
        <taxon>Bacteria</taxon>
        <taxon>Pseudomonadati</taxon>
        <taxon>Pseudomonadota</taxon>
        <taxon>Betaproteobacteria</taxon>
        <taxon>Burkholderiales</taxon>
        <taxon>Oxalobacteraceae</taxon>
        <taxon>Telluria group</taxon>
        <taxon>Massilia</taxon>
    </lineage>
</organism>
<dbReference type="CDD" id="cd04301">
    <property type="entry name" value="NAT_SF"/>
    <property type="match status" value="1"/>
</dbReference>
<dbReference type="Gene3D" id="3.40.630.30">
    <property type="match status" value="1"/>
</dbReference>
<dbReference type="PANTHER" id="PTHR43626">
    <property type="entry name" value="ACYL-COA N-ACYLTRANSFERASE"/>
    <property type="match status" value="1"/>
</dbReference>
<reference evidence="4 5" key="1">
    <citation type="submission" date="2024-09" db="EMBL/GenBank/DDBJ databases">
        <authorList>
            <person name="Sun Q."/>
            <person name="Mori K."/>
        </authorList>
    </citation>
    <scope>NUCLEOTIDE SEQUENCE [LARGE SCALE GENOMIC DNA]</scope>
    <source>
        <strain evidence="4 5">CCM 7792</strain>
    </source>
</reference>
<evidence type="ECO:0000256" key="1">
    <source>
        <dbReference type="ARBA" id="ARBA00022679"/>
    </source>
</evidence>
<dbReference type="EC" id="2.3.-.-" evidence="4"/>
<sequence>MITIADSLNSVKDSMKIAVSLADRLDEAEVIRLYQANGWSSAEKPQQLMAALRNSHSLVTARIGSELVGLGNAISDGHLVVYFPHMLVHPAHQGKGVGRLMMQSMLGRYAGFHQMMLTADGGAIDFYKALGFERAGKTEPMWIYGGSEH</sequence>
<evidence type="ECO:0000256" key="2">
    <source>
        <dbReference type="ARBA" id="ARBA00023315"/>
    </source>
</evidence>
<feature type="domain" description="N-acetyltransferase" evidence="3">
    <location>
        <begin position="17"/>
        <end position="149"/>
    </location>
</feature>
<evidence type="ECO:0000313" key="4">
    <source>
        <dbReference type="EMBL" id="MFC0254596.1"/>
    </source>
</evidence>
<dbReference type="SUPFAM" id="SSF55729">
    <property type="entry name" value="Acyl-CoA N-acyltransferases (Nat)"/>
    <property type="match status" value="1"/>
</dbReference>
<proteinExistence type="predicted"/>
<keyword evidence="2 4" id="KW-0012">Acyltransferase</keyword>
<dbReference type="InterPro" id="IPR016181">
    <property type="entry name" value="Acyl_CoA_acyltransferase"/>
</dbReference>
<name>A0ABV6FM22_9BURK</name>